<dbReference type="EMBL" id="HBIC01051298">
    <property type="protein sequence ID" value="CAE0297428.1"/>
    <property type="molecule type" value="Transcribed_RNA"/>
</dbReference>
<feature type="compositionally biased region" description="Polar residues" evidence="5">
    <location>
        <begin position="402"/>
        <end position="425"/>
    </location>
</feature>
<protein>
    <recommendedName>
        <fullName evidence="7">RING-type domain-containing protein</fullName>
    </recommendedName>
</protein>
<evidence type="ECO:0000256" key="1">
    <source>
        <dbReference type="ARBA" id="ARBA00022723"/>
    </source>
</evidence>
<evidence type="ECO:0000256" key="3">
    <source>
        <dbReference type="ARBA" id="ARBA00022833"/>
    </source>
</evidence>
<feature type="chain" id="PRO_5030835181" description="RING-type domain-containing protein" evidence="6">
    <location>
        <begin position="21"/>
        <end position="547"/>
    </location>
</feature>
<dbReference type="SUPFAM" id="SSF57850">
    <property type="entry name" value="RING/U-box"/>
    <property type="match status" value="1"/>
</dbReference>
<dbReference type="PANTHER" id="PTHR33748">
    <property type="entry name" value="PROTEIN CBG04600"/>
    <property type="match status" value="1"/>
</dbReference>
<keyword evidence="1" id="KW-0479">Metal-binding</keyword>
<dbReference type="Pfam" id="PF00097">
    <property type="entry name" value="zf-C3HC4"/>
    <property type="match status" value="1"/>
</dbReference>
<dbReference type="InterPro" id="IPR001841">
    <property type="entry name" value="Znf_RING"/>
</dbReference>
<feature type="region of interest" description="Disordered" evidence="5">
    <location>
        <begin position="277"/>
        <end position="328"/>
    </location>
</feature>
<feature type="compositionally biased region" description="Gly residues" evidence="5">
    <location>
        <begin position="525"/>
        <end position="547"/>
    </location>
</feature>
<dbReference type="GO" id="GO:0016020">
    <property type="term" value="C:membrane"/>
    <property type="evidence" value="ECO:0007669"/>
    <property type="project" value="TreeGrafter"/>
</dbReference>
<dbReference type="SMART" id="SM00184">
    <property type="entry name" value="RING"/>
    <property type="match status" value="1"/>
</dbReference>
<feature type="domain" description="RING-type" evidence="7">
    <location>
        <begin position="264"/>
        <end position="362"/>
    </location>
</feature>
<evidence type="ECO:0000313" key="8">
    <source>
        <dbReference type="EMBL" id="CAE0297428.1"/>
    </source>
</evidence>
<evidence type="ECO:0000256" key="2">
    <source>
        <dbReference type="ARBA" id="ARBA00022771"/>
    </source>
</evidence>
<sequence length="547" mass="59818">MHFYNIYIFVLLALSTVVRGASHFGSTGGWKTVDFPNPMTDPLRCGRKEVPRSRVCDPDHLLSKDSQDEVEGHINFIKTGQVAVAVVKKMDLSEFGSDIDMAAKSFCRKLHDTWGVGSVQKNDGVVVFVSVEDRVVYISTGDGSKNLLTPSAIDAIIHRMKPFLRKADYGGALINCVIEIELLFSGKTLPLHPPRHSNPKDDFQTMKFGFCICLLLGFGGYAFYNSRKMQRMERGRIALDNLIREVDNTSRGSEGDKVFVTTSCPICLENFPAADTDAENGSTVTENASMENDAGKDSETSDLLRSLEPHPASPVFEAKTNTTPSAAAKNRPMALRCGHTFCHDCISTYLKTNEGKKCPICRFPVHADYDGMDPLQPTMRPPSQGGAGSGGNQGGYDDGTSCRPSNSTQGQSQGTDGRNLESVNTEDAARAHQDPMQGEDTRTQYNTYTRGGFGTRGPEFHYRLNRMRYLYPDIMTVQMLHNMNRAVDRGELHEMRTELATRSVEVQRAVTEMRAAAERAARQSGRGGSSGGSFGGGSSSGGGGGRW</sequence>
<dbReference type="InterPro" id="IPR013083">
    <property type="entry name" value="Znf_RING/FYVE/PHD"/>
</dbReference>
<feature type="compositionally biased region" description="Polar residues" evidence="5">
    <location>
        <begin position="279"/>
        <end position="290"/>
    </location>
</feature>
<feature type="compositionally biased region" description="Gly residues" evidence="5">
    <location>
        <begin position="385"/>
        <end position="397"/>
    </location>
</feature>
<organism evidence="8">
    <name type="scientific">Spumella elongata</name>
    <dbReference type="NCBI Taxonomy" id="89044"/>
    <lineage>
        <taxon>Eukaryota</taxon>
        <taxon>Sar</taxon>
        <taxon>Stramenopiles</taxon>
        <taxon>Ochrophyta</taxon>
        <taxon>Chrysophyceae</taxon>
        <taxon>Chromulinales</taxon>
        <taxon>Chromulinaceae</taxon>
        <taxon>Spumella</taxon>
    </lineage>
</organism>
<dbReference type="Gene3D" id="3.30.40.10">
    <property type="entry name" value="Zinc/RING finger domain, C3HC4 (zinc finger)"/>
    <property type="match status" value="1"/>
</dbReference>
<reference evidence="8" key="1">
    <citation type="submission" date="2021-01" db="EMBL/GenBank/DDBJ databases">
        <authorList>
            <person name="Corre E."/>
            <person name="Pelletier E."/>
            <person name="Niang G."/>
            <person name="Scheremetjew M."/>
            <person name="Finn R."/>
            <person name="Kale V."/>
            <person name="Holt S."/>
            <person name="Cochrane G."/>
            <person name="Meng A."/>
            <person name="Brown T."/>
            <person name="Cohen L."/>
        </authorList>
    </citation>
    <scope>NUCLEOTIDE SEQUENCE</scope>
    <source>
        <strain evidence="8">CCAP 955/1</strain>
    </source>
</reference>
<evidence type="ECO:0000256" key="4">
    <source>
        <dbReference type="PROSITE-ProRule" id="PRU00175"/>
    </source>
</evidence>
<keyword evidence="3" id="KW-0862">Zinc</keyword>
<gene>
    <name evidence="8" type="ORF">SELO1098_LOCUS26282</name>
</gene>
<keyword evidence="2 4" id="KW-0863">Zinc-finger</keyword>
<evidence type="ECO:0000259" key="7">
    <source>
        <dbReference type="PROSITE" id="PS50089"/>
    </source>
</evidence>
<dbReference type="InterPro" id="IPR017907">
    <property type="entry name" value="Znf_RING_CS"/>
</dbReference>
<keyword evidence="6" id="KW-0732">Signal</keyword>
<dbReference type="Pfam" id="PF04536">
    <property type="entry name" value="TPM_phosphatase"/>
    <property type="match status" value="1"/>
</dbReference>
<accession>A0A7S3MEA8</accession>
<feature type="region of interest" description="Disordered" evidence="5">
    <location>
        <begin position="372"/>
        <end position="454"/>
    </location>
</feature>
<dbReference type="AlphaFoldDB" id="A0A7S3MEA8"/>
<dbReference type="InterPro" id="IPR007621">
    <property type="entry name" value="TPM_dom"/>
</dbReference>
<feature type="signal peptide" evidence="6">
    <location>
        <begin position="1"/>
        <end position="20"/>
    </location>
</feature>
<evidence type="ECO:0000256" key="6">
    <source>
        <dbReference type="SAM" id="SignalP"/>
    </source>
</evidence>
<dbReference type="GO" id="GO:0008270">
    <property type="term" value="F:zinc ion binding"/>
    <property type="evidence" value="ECO:0007669"/>
    <property type="project" value="UniProtKB-KW"/>
</dbReference>
<dbReference type="InterPro" id="IPR018957">
    <property type="entry name" value="Znf_C3HC4_RING-type"/>
</dbReference>
<dbReference type="PROSITE" id="PS00518">
    <property type="entry name" value="ZF_RING_1"/>
    <property type="match status" value="1"/>
</dbReference>
<name>A0A7S3MEA8_9STRA</name>
<feature type="region of interest" description="Disordered" evidence="5">
    <location>
        <begin position="517"/>
        <end position="547"/>
    </location>
</feature>
<dbReference type="PROSITE" id="PS50089">
    <property type="entry name" value="ZF_RING_2"/>
    <property type="match status" value="1"/>
</dbReference>
<dbReference type="PANTHER" id="PTHR33748:SF5">
    <property type="entry name" value="GROUND-LIKE DOMAIN-CONTAINING PROTEIN"/>
    <property type="match status" value="1"/>
</dbReference>
<proteinExistence type="predicted"/>
<dbReference type="Gene3D" id="3.10.310.50">
    <property type="match status" value="1"/>
</dbReference>
<evidence type="ECO:0000256" key="5">
    <source>
        <dbReference type="SAM" id="MobiDB-lite"/>
    </source>
</evidence>